<dbReference type="InterPro" id="IPR036420">
    <property type="entry name" value="BRCT_dom_sf"/>
</dbReference>
<feature type="binding site" evidence="13">
    <location>
        <position position="450"/>
    </location>
    <ligand>
        <name>Zn(2+)</name>
        <dbReference type="ChEBI" id="CHEBI:29105"/>
    </ligand>
</feature>
<dbReference type="Proteomes" id="UP001211044">
    <property type="component" value="Chromosome"/>
</dbReference>
<keyword evidence="9 13" id="KW-0520">NAD</keyword>
<feature type="binding site" evidence="13">
    <location>
        <position position="434"/>
    </location>
    <ligand>
        <name>Zn(2+)</name>
        <dbReference type="ChEBI" id="CHEBI:29105"/>
    </ligand>
</feature>
<keyword evidence="3 13" id="KW-0436">Ligase</keyword>
<dbReference type="PROSITE" id="PS01055">
    <property type="entry name" value="DNA_LIGASE_N1"/>
    <property type="match status" value="1"/>
</dbReference>
<evidence type="ECO:0000313" key="16">
    <source>
        <dbReference type="Proteomes" id="UP001211044"/>
    </source>
</evidence>
<keyword evidence="10 13" id="KW-0234">DNA repair</keyword>
<dbReference type="HAMAP" id="MF_01588">
    <property type="entry name" value="DNA_ligase_A"/>
    <property type="match status" value="1"/>
</dbReference>
<keyword evidence="6 13" id="KW-0227">DNA damage</keyword>
<dbReference type="Gene3D" id="2.40.50.140">
    <property type="entry name" value="Nucleic acid-binding proteins"/>
    <property type="match status" value="1"/>
</dbReference>
<comment type="similarity">
    <text evidence="12 13">Belongs to the NAD-dependent DNA ligase family. LigA subfamily.</text>
</comment>
<dbReference type="SUPFAM" id="SSF52113">
    <property type="entry name" value="BRCT domain"/>
    <property type="match status" value="1"/>
</dbReference>
<dbReference type="GO" id="GO:0046872">
    <property type="term" value="F:metal ion binding"/>
    <property type="evidence" value="ECO:0007669"/>
    <property type="project" value="UniProtKB-KW"/>
</dbReference>
<dbReference type="InterPro" id="IPR001357">
    <property type="entry name" value="BRCT_dom"/>
</dbReference>
<evidence type="ECO:0000256" key="4">
    <source>
        <dbReference type="ARBA" id="ARBA00022705"/>
    </source>
</evidence>
<feature type="binding site" evidence="13">
    <location>
        <position position="337"/>
    </location>
    <ligand>
        <name>NAD(+)</name>
        <dbReference type="ChEBI" id="CHEBI:57540"/>
    </ligand>
</feature>
<dbReference type="NCBIfam" id="NF005932">
    <property type="entry name" value="PRK07956.1"/>
    <property type="match status" value="1"/>
</dbReference>
<dbReference type="Gene3D" id="3.40.50.10190">
    <property type="entry name" value="BRCT domain"/>
    <property type="match status" value="1"/>
</dbReference>
<dbReference type="CDD" id="cd00114">
    <property type="entry name" value="LIGANc"/>
    <property type="match status" value="1"/>
</dbReference>
<feature type="active site" description="N6-AMP-lysine intermediate" evidence="13">
    <location>
        <position position="122"/>
    </location>
</feature>
<dbReference type="Pfam" id="PF01653">
    <property type="entry name" value="DNA_ligase_aden"/>
    <property type="match status" value="1"/>
</dbReference>
<protein>
    <recommendedName>
        <fullName evidence="2 13">DNA ligase</fullName>
        <ecNumber evidence="1 13">6.5.1.2</ecNumber>
    </recommendedName>
    <alternativeName>
        <fullName evidence="13">Polydeoxyribonucleotide synthase [NAD(+)]</fullName>
    </alternativeName>
</protein>
<dbReference type="GO" id="GO:0003911">
    <property type="term" value="F:DNA ligase (NAD+) activity"/>
    <property type="evidence" value="ECO:0007669"/>
    <property type="project" value="UniProtKB-UniRule"/>
</dbReference>
<organism evidence="15 16">
    <name type="scientific">Winkia neuii subsp. anitrata</name>
    <dbReference type="NCBI Taxonomy" id="29318"/>
    <lineage>
        <taxon>Bacteria</taxon>
        <taxon>Bacillati</taxon>
        <taxon>Actinomycetota</taxon>
        <taxon>Actinomycetes</taxon>
        <taxon>Actinomycetales</taxon>
        <taxon>Actinomycetaceae</taxon>
        <taxon>Winkia</taxon>
    </lineage>
</organism>
<comment type="catalytic activity">
    <reaction evidence="11 13">
        <text>NAD(+) + (deoxyribonucleotide)n-3'-hydroxyl + 5'-phospho-(deoxyribonucleotide)m = (deoxyribonucleotide)n+m + AMP + beta-nicotinamide D-nucleotide.</text>
        <dbReference type="EC" id="6.5.1.2"/>
    </reaction>
</comment>
<dbReference type="InterPro" id="IPR041663">
    <property type="entry name" value="DisA/LigA_HHH"/>
</dbReference>
<feature type="binding site" evidence="13">
    <location>
        <position position="120"/>
    </location>
    <ligand>
        <name>NAD(+)</name>
        <dbReference type="ChEBI" id="CHEBI:57540"/>
    </ligand>
</feature>
<evidence type="ECO:0000256" key="13">
    <source>
        <dbReference type="HAMAP-Rule" id="MF_01588"/>
    </source>
</evidence>
<evidence type="ECO:0000256" key="11">
    <source>
        <dbReference type="ARBA" id="ARBA00034005"/>
    </source>
</evidence>
<evidence type="ECO:0000256" key="8">
    <source>
        <dbReference type="ARBA" id="ARBA00022842"/>
    </source>
</evidence>
<dbReference type="AlphaFoldDB" id="A0AB38XME7"/>
<feature type="binding site" evidence="13">
    <location>
        <position position="456"/>
    </location>
    <ligand>
        <name>Zn(2+)</name>
        <dbReference type="ChEBI" id="CHEBI:29105"/>
    </ligand>
</feature>
<dbReference type="KEGG" id="wne:PIG85_07320"/>
<dbReference type="GO" id="GO:0005829">
    <property type="term" value="C:cytosol"/>
    <property type="evidence" value="ECO:0007669"/>
    <property type="project" value="TreeGrafter"/>
</dbReference>
<dbReference type="FunFam" id="3.30.470.30:FF:000001">
    <property type="entry name" value="DNA ligase"/>
    <property type="match status" value="1"/>
</dbReference>
<dbReference type="EMBL" id="CP116394">
    <property type="protein sequence ID" value="WCE45461.1"/>
    <property type="molecule type" value="Genomic_DNA"/>
</dbReference>
<feature type="binding site" evidence="13">
    <location>
        <position position="180"/>
    </location>
    <ligand>
        <name>NAD(+)</name>
        <dbReference type="ChEBI" id="CHEBI:57540"/>
    </ligand>
</feature>
<dbReference type="Pfam" id="PF03120">
    <property type="entry name" value="OB_DNA_ligase"/>
    <property type="match status" value="1"/>
</dbReference>
<evidence type="ECO:0000256" key="12">
    <source>
        <dbReference type="ARBA" id="ARBA00060881"/>
    </source>
</evidence>
<dbReference type="FunFam" id="2.40.50.140:FF:000012">
    <property type="entry name" value="DNA ligase"/>
    <property type="match status" value="1"/>
</dbReference>
<dbReference type="InterPro" id="IPR004149">
    <property type="entry name" value="Znf_DNAligase_C4"/>
</dbReference>
<dbReference type="Gene3D" id="6.20.10.30">
    <property type="match status" value="1"/>
</dbReference>
<feature type="binding site" evidence="13">
    <location>
        <position position="143"/>
    </location>
    <ligand>
        <name>NAD(+)</name>
        <dbReference type="ChEBI" id="CHEBI:57540"/>
    </ligand>
</feature>
<keyword evidence="7 13" id="KW-0862">Zinc</keyword>
<keyword evidence="8 13" id="KW-0460">Magnesium</keyword>
<dbReference type="InterPro" id="IPR013840">
    <property type="entry name" value="DNAligase_N"/>
</dbReference>
<dbReference type="NCBIfam" id="TIGR00575">
    <property type="entry name" value="dnlj"/>
    <property type="match status" value="1"/>
</dbReference>
<keyword evidence="4 13" id="KW-0235">DNA replication</keyword>
<dbReference type="SUPFAM" id="SSF56091">
    <property type="entry name" value="DNA ligase/mRNA capping enzyme, catalytic domain"/>
    <property type="match status" value="1"/>
</dbReference>
<dbReference type="PANTHER" id="PTHR23389:SF9">
    <property type="entry name" value="DNA LIGASE"/>
    <property type="match status" value="1"/>
</dbReference>
<sequence>MSEHEREEQESAQQLHAELTDQIEAARYQYYNQEAPELSDARYDELFARLTRLEEQHPELVDANSPTQSVGGSPEAAFTPFTHLERMLSLDDVFSLDEVSLWYQRMQKAAGTSEVPVTCEVKVDGLAISLLYEDGELTRATTRGDGTVGEDVTANIATIKQIPKRLHGEDLPRQIEIRGEIFLPLKAFADMNQKAALFNKEQEDLKAAGKKARPKQKIFVNARNAAAGSLRQKDPKVTASRPLRMITHGLGFVDWANGPQTQHGWYSQLKEWGLPVSEETERVYSLQQIYDYIDRIGKKRPQISHGIDGVVVKVDQISLQKQLGQTSRTPRWATAYKFPPVEVHTRLLDIRVHVGRTGRVTPYGLMEEAFVDGSNVSRATLHNAEEVVRKGVLIGDTVVLRKAGDVIPEIVGPVVAARDGSEREFVMPDTCPSCGAKIAAQKDGDVDLRCPNQAYCPAQITERISHLGSRGAFDIEGLGDESALALTQPEANRDEVAASLVQGQKVLLEDGNVLQLREAEDLPHAEQILKAEALLPAPAAPILSNEAPIFSLTSEDLRDVMTWRKKKDCWVQVRYFWSKGEKLSAAAAQQAGSVFGPPKEGKTVKSLMAELEAAKAQPLWRVLVGLSIRHLGPTASRALASHFGSMDALRSASVEEIAQVEGVGAVIAQSVKDWFSEPWHVEIVQAWEEAGVRMADEVEASRPQQTLAGMTVVVSGKMPGYTRESAKEAIESRGGKAAGSVSKKTSVVVAGDGAGSKATKAESLGIPVLSDEDFDSLLQSGRELLVSRGLLEDVSEGTD</sequence>
<dbReference type="InterPro" id="IPR001679">
    <property type="entry name" value="DNA_ligase"/>
</dbReference>
<dbReference type="SMART" id="SM00292">
    <property type="entry name" value="BRCT"/>
    <property type="match status" value="1"/>
</dbReference>
<dbReference type="GO" id="GO:0006260">
    <property type="term" value="P:DNA replication"/>
    <property type="evidence" value="ECO:0007669"/>
    <property type="project" value="UniProtKB-KW"/>
</dbReference>
<dbReference type="PIRSF" id="PIRSF001604">
    <property type="entry name" value="LigA"/>
    <property type="match status" value="1"/>
</dbReference>
<feature type="binding site" evidence="13">
    <location>
        <position position="431"/>
    </location>
    <ligand>
        <name>Zn(2+)</name>
        <dbReference type="ChEBI" id="CHEBI:29105"/>
    </ligand>
</feature>
<proteinExistence type="inferred from homology"/>
<evidence type="ECO:0000256" key="10">
    <source>
        <dbReference type="ARBA" id="ARBA00023204"/>
    </source>
</evidence>
<dbReference type="Pfam" id="PF00533">
    <property type="entry name" value="BRCT"/>
    <property type="match status" value="1"/>
</dbReference>
<dbReference type="CDD" id="cd17748">
    <property type="entry name" value="BRCT_DNA_ligase_like"/>
    <property type="match status" value="1"/>
</dbReference>
<feature type="binding site" evidence="13">
    <location>
        <begin position="89"/>
        <end position="90"/>
    </location>
    <ligand>
        <name>NAD(+)</name>
        <dbReference type="ChEBI" id="CHEBI:57540"/>
    </ligand>
</feature>
<dbReference type="EC" id="6.5.1.2" evidence="1 13"/>
<dbReference type="FunFam" id="1.10.150.20:FF:000006">
    <property type="entry name" value="DNA ligase"/>
    <property type="match status" value="1"/>
</dbReference>
<dbReference type="SMART" id="SM00532">
    <property type="entry name" value="LIGANc"/>
    <property type="match status" value="1"/>
</dbReference>
<evidence type="ECO:0000313" key="15">
    <source>
        <dbReference type="EMBL" id="WCE45461.1"/>
    </source>
</evidence>
<dbReference type="GO" id="GO:0006281">
    <property type="term" value="P:DNA repair"/>
    <property type="evidence" value="ECO:0007669"/>
    <property type="project" value="UniProtKB-KW"/>
</dbReference>
<reference evidence="15" key="1">
    <citation type="submission" date="2023-01" db="EMBL/GenBank/DDBJ databases">
        <title>Comparative Genomic Analysis of the Clinically-Derived Winkia Strain NY0527 Provides Evidence into the Taxonomic Reassignment of Winkia neuii and Characterizes Their Virulence Traits.</title>
        <authorList>
            <person name="Cai X."/>
            <person name="Peng Y."/>
            <person name="Li M."/>
            <person name="Qiu Y."/>
            <person name="Wang Y."/>
            <person name="Xu L."/>
            <person name="Hou Q."/>
        </authorList>
    </citation>
    <scope>NUCLEOTIDE SEQUENCE</scope>
    <source>
        <strain evidence="15">NY0527</strain>
    </source>
</reference>
<comment type="function">
    <text evidence="13">DNA ligase that catalyzes the formation of phosphodiester linkages between 5'-phosphoryl and 3'-hydroxyl groups in double-stranded DNA using NAD as a coenzyme and as the energy source for the reaction. It is essential for DNA replication and repair of damaged DNA.</text>
</comment>
<evidence type="ECO:0000256" key="1">
    <source>
        <dbReference type="ARBA" id="ARBA00012722"/>
    </source>
</evidence>
<evidence type="ECO:0000256" key="9">
    <source>
        <dbReference type="ARBA" id="ARBA00023027"/>
    </source>
</evidence>
<dbReference type="PROSITE" id="PS50172">
    <property type="entry name" value="BRCT"/>
    <property type="match status" value="1"/>
</dbReference>
<feature type="binding site" evidence="13">
    <location>
        <position position="313"/>
    </location>
    <ligand>
        <name>NAD(+)</name>
        <dbReference type="ChEBI" id="CHEBI:57540"/>
    </ligand>
</feature>
<dbReference type="InterPro" id="IPR013839">
    <property type="entry name" value="DNAligase_adenylation"/>
</dbReference>
<evidence type="ECO:0000256" key="7">
    <source>
        <dbReference type="ARBA" id="ARBA00022833"/>
    </source>
</evidence>
<dbReference type="Pfam" id="PF12826">
    <property type="entry name" value="HHH_2"/>
    <property type="match status" value="1"/>
</dbReference>
<dbReference type="SUPFAM" id="SSF50249">
    <property type="entry name" value="Nucleic acid-binding proteins"/>
    <property type="match status" value="1"/>
</dbReference>
<dbReference type="PANTHER" id="PTHR23389">
    <property type="entry name" value="CHROMOSOME TRANSMISSION FIDELITY FACTOR 18"/>
    <property type="match status" value="1"/>
</dbReference>
<evidence type="ECO:0000256" key="2">
    <source>
        <dbReference type="ARBA" id="ARBA00013308"/>
    </source>
</evidence>
<gene>
    <name evidence="13 15" type="primary">ligA</name>
    <name evidence="15" type="ORF">PIG85_07320</name>
</gene>
<dbReference type="SUPFAM" id="SSF47781">
    <property type="entry name" value="RuvA domain 2-like"/>
    <property type="match status" value="1"/>
</dbReference>
<keyword evidence="5 13" id="KW-0479">Metal-binding</keyword>
<accession>A0AB38XME7</accession>
<evidence type="ECO:0000256" key="3">
    <source>
        <dbReference type="ARBA" id="ARBA00022598"/>
    </source>
</evidence>
<evidence type="ECO:0000259" key="14">
    <source>
        <dbReference type="PROSITE" id="PS50172"/>
    </source>
</evidence>
<comment type="cofactor">
    <cofactor evidence="13">
        <name>Mg(2+)</name>
        <dbReference type="ChEBI" id="CHEBI:18420"/>
    </cofactor>
    <cofactor evidence="13">
        <name>Mn(2+)</name>
        <dbReference type="ChEBI" id="CHEBI:29035"/>
    </cofactor>
</comment>
<feature type="domain" description="BRCT" evidence="14">
    <location>
        <begin position="702"/>
        <end position="791"/>
    </location>
</feature>
<keyword evidence="13" id="KW-0464">Manganese</keyword>
<evidence type="ECO:0000256" key="5">
    <source>
        <dbReference type="ARBA" id="ARBA00022723"/>
    </source>
</evidence>
<dbReference type="RefSeq" id="WP_004807687.1">
    <property type="nucleotide sequence ID" value="NZ_CP116394.1"/>
</dbReference>
<dbReference type="InterPro" id="IPR010994">
    <property type="entry name" value="RuvA_2-like"/>
</dbReference>
<dbReference type="Gene3D" id="3.30.470.30">
    <property type="entry name" value="DNA ligase/mRNA capping enzyme"/>
    <property type="match status" value="1"/>
</dbReference>
<dbReference type="Pfam" id="PF03119">
    <property type="entry name" value="DNA_ligase_ZBD"/>
    <property type="match status" value="1"/>
</dbReference>
<name>A0AB38XME7_9ACTO</name>
<dbReference type="Gene3D" id="1.10.150.20">
    <property type="entry name" value="5' to 3' exonuclease, C-terminal subdomain"/>
    <property type="match status" value="2"/>
</dbReference>
<dbReference type="Gene3D" id="1.10.287.610">
    <property type="entry name" value="Helix hairpin bin"/>
    <property type="match status" value="1"/>
</dbReference>
<dbReference type="InterPro" id="IPR012340">
    <property type="entry name" value="NA-bd_OB-fold"/>
</dbReference>
<evidence type="ECO:0000256" key="6">
    <source>
        <dbReference type="ARBA" id="ARBA00022763"/>
    </source>
</evidence>
<feature type="binding site" evidence="13">
    <location>
        <begin position="40"/>
        <end position="44"/>
    </location>
    <ligand>
        <name>NAD(+)</name>
        <dbReference type="ChEBI" id="CHEBI:57540"/>
    </ligand>
</feature>
<dbReference type="InterPro" id="IPR018239">
    <property type="entry name" value="DNA_ligase_AS"/>
</dbReference>
<dbReference type="InterPro" id="IPR004150">
    <property type="entry name" value="NAD_DNA_ligase_OB"/>
</dbReference>